<dbReference type="AlphaFoldDB" id="A0A1X7GZH7"/>
<organism evidence="1 2">
    <name type="scientific">Paenibacillus uliginis N3/975</name>
    <dbReference type="NCBI Taxonomy" id="1313296"/>
    <lineage>
        <taxon>Bacteria</taxon>
        <taxon>Bacillati</taxon>
        <taxon>Bacillota</taxon>
        <taxon>Bacilli</taxon>
        <taxon>Bacillales</taxon>
        <taxon>Paenibacillaceae</taxon>
        <taxon>Paenibacillus</taxon>
    </lineage>
</organism>
<evidence type="ECO:0000313" key="1">
    <source>
        <dbReference type="EMBL" id="SMF77013.1"/>
    </source>
</evidence>
<evidence type="ECO:0000313" key="2">
    <source>
        <dbReference type="Proteomes" id="UP000192940"/>
    </source>
</evidence>
<dbReference type="Proteomes" id="UP000192940">
    <property type="component" value="Chromosome I"/>
</dbReference>
<accession>A0A1X7GZH7</accession>
<sequence>MHSLEESITKIVLEVLEFPEEKIGAHDLWNGFV</sequence>
<name>A0A1X7GZH7_9BACL</name>
<dbReference type="STRING" id="1313296.SAMN05661091_1381"/>
<dbReference type="EMBL" id="LT840184">
    <property type="protein sequence ID" value="SMF77013.1"/>
    <property type="molecule type" value="Genomic_DNA"/>
</dbReference>
<protein>
    <submittedName>
        <fullName evidence="1">Uncharacterized protein</fullName>
    </submittedName>
</protein>
<gene>
    <name evidence="1" type="ORF">SAMN05661091_1381</name>
</gene>
<proteinExistence type="predicted"/>
<reference evidence="1 2" key="1">
    <citation type="submission" date="2017-04" db="EMBL/GenBank/DDBJ databases">
        <authorList>
            <person name="Afonso C.L."/>
            <person name="Miller P.J."/>
            <person name="Scott M.A."/>
            <person name="Spackman E."/>
            <person name="Goraichik I."/>
            <person name="Dimitrov K.M."/>
            <person name="Suarez D.L."/>
            <person name="Swayne D.E."/>
        </authorList>
    </citation>
    <scope>NUCLEOTIDE SEQUENCE [LARGE SCALE GENOMIC DNA]</scope>
    <source>
        <strain evidence="1 2">N3/975</strain>
    </source>
</reference>
<keyword evidence="2" id="KW-1185">Reference proteome</keyword>